<reference evidence="1 2" key="1">
    <citation type="submission" date="2017-11" db="EMBL/GenBank/DDBJ databases">
        <title>Sphingomonas oleivorans sp. nov., isolated from oil-contaminated soil.</title>
        <authorList>
            <person name="Wang L."/>
            <person name="Chen L."/>
        </authorList>
    </citation>
    <scope>NUCLEOTIDE SEQUENCE [LARGE SCALE GENOMIC DNA]</scope>
    <source>
        <strain evidence="1 2">K101</strain>
    </source>
</reference>
<evidence type="ECO:0000313" key="1">
    <source>
        <dbReference type="EMBL" id="PTD27459.1"/>
    </source>
</evidence>
<gene>
    <name evidence="1" type="ORF">CV103_01605</name>
</gene>
<dbReference type="AlphaFoldDB" id="A0A2T4I7V7"/>
<dbReference type="Proteomes" id="UP000241206">
    <property type="component" value="Unassembled WGS sequence"/>
</dbReference>
<evidence type="ECO:0000313" key="2">
    <source>
        <dbReference type="Proteomes" id="UP000241206"/>
    </source>
</evidence>
<sequence>MFTSMAAIGRVNRENKRVCPGLGHIPLKLFLDLCGEFDELLSGLDRLGKGLDERMLDRDLSITDPQSDLDGRPGTIPFRICDIYALRLEFFFEEFD</sequence>
<proteinExistence type="predicted"/>
<dbReference type="EMBL" id="PHHF01000006">
    <property type="protein sequence ID" value="PTD27459.1"/>
    <property type="molecule type" value="Genomic_DNA"/>
</dbReference>
<keyword evidence="2" id="KW-1185">Reference proteome</keyword>
<comment type="caution">
    <text evidence="1">The sequence shown here is derived from an EMBL/GenBank/DDBJ whole genome shotgun (WGS) entry which is preliminary data.</text>
</comment>
<name>A0A2T4I7V7_9SPHN</name>
<protein>
    <submittedName>
        <fullName evidence="1">Uncharacterized protein</fullName>
    </submittedName>
</protein>
<organism evidence="1 2">
    <name type="scientific">Edaphosphingomonas fennica</name>
    <dbReference type="NCBI Taxonomy" id="114404"/>
    <lineage>
        <taxon>Bacteria</taxon>
        <taxon>Pseudomonadati</taxon>
        <taxon>Pseudomonadota</taxon>
        <taxon>Alphaproteobacteria</taxon>
        <taxon>Sphingomonadales</taxon>
        <taxon>Rhizorhabdaceae</taxon>
        <taxon>Edaphosphingomonas</taxon>
    </lineage>
</organism>
<accession>A0A2T4I7V7</accession>